<sequence length="101" mass="11908">MEFSVEWRVTSDIGPDWIGSYRTIDFYLNDYTLNETNFCKKLKNKLIDSIPIPNESKYHVITGDGDITLKEKQLEIYYDWEATIPYDNPSKSKEGKILFYP</sequence>
<dbReference type="Proteomes" id="UP000605013">
    <property type="component" value="Unassembled WGS sequence"/>
</dbReference>
<dbReference type="EMBL" id="JAEMEF010000002">
    <property type="protein sequence ID" value="MBL7558993.1"/>
    <property type="molecule type" value="Genomic_DNA"/>
</dbReference>
<gene>
    <name evidence="1" type="ORF">JAO71_04170</name>
</gene>
<accession>A0ABS1WIP8</accession>
<keyword evidence="2" id="KW-1185">Reference proteome</keyword>
<evidence type="ECO:0000313" key="2">
    <source>
        <dbReference type="Proteomes" id="UP000605013"/>
    </source>
</evidence>
<reference evidence="1 2" key="1">
    <citation type="submission" date="2020-12" db="EMBL/GenBank/DDBJ databases">
        <title>Olleya sediminilitoris sp. nov., isolated from a tidal flat.</title>
        <authorList>
            <person name="Park S."/>
            <person name="Yoon J.-H."/>
        </authorList>
    </citation>
    <scope>NUCLEOTIDE SEQUENCE [LARGE SCALE GENOMIC DNA]</scope>
    <source>
        <strain evidence="1 2">YSTF-M6</strain>
    </source>
</reference>
<protein>
    <submittedName>
        <fullName evidence="1">Uncharacterized protein</fullName>
    </submittedName>
</protein>
<comment type="caution">
    <text evidence="1">The sequence shown here is derived from an EMBL/GenBank/DDBJ whole genome shotgun (WGS) entry which is preliminary data.</text>
</comment>
<name>A0ABS1WIP8_9FLAO</name>
<organism evidence="1 2">
    <name type="scientific">Olleya sediminilitoris</name>
    <dbReference type="NCBI Taxonomy" id="2795739"/>
    <lineage>
        <taxon>Bacteria</taxon>
        <taxon>Pseudomonadati</taxon>
        <taxon>Bacteroidota</taxon>
        <taxon>Flavobacteriia</taxon>
        <taxon>Flavobacteriales</taxon>
        <taxon>Flavobacteriaceae</taxon>
    </lineage>
</organism>
<evidence type="ECO:0000313" key="1">
    <source>
        <dbReference type="EMBL" id="MBL7558993.1"/>
    </source>
</evidence>
<dbReference type="RefSeq" id="WP_202999102.1">
    <property type="nucleotide sequence ID" value="NZ_JAEMEF010000002.1"/>
</dbReference>
<proteinExistence type="predicted"/>